<feature type="region of interest" description="Disordered" evidence="1">
    <location>
        <begin position="83"/>
        <end position="169"/>
    </location>
</feature>
<name>A0ABD1PIT2_9LAMI</name>
<reference evidence="3" key="1">
    <citation type="submission" date="2024-07" db="EMBL/GenBank/DDBJ databases">
        <title>Two chromosome-level genome assemblies of Korean endemic species Abeliophyllum distichum and Forsythia ovata (Oleaceae).</title>
        <authorList>
            <person name="Jang H."/>
        </authorList>
    </citation>
    <scope>NUCLEOTIDE SEQUENCE [LARGE SCALE GENOMIC DNA]</scope>
</reference>
<gene>
    <name evidence="2" type="ORF">Fot_53472</name>
</gene>
<keyword evidence="3" id="KW-1185">Reference proteome</keyword>
<evidence type="ECO:0000256" key="1">
    <source>
        <dbReference type="SAM" id="MobiDB-lite"/>
    </source>
</evidence>
<feature type="compositionally biased region" description="Basic and acidic residues" evidence="1">
    <location>
        <begin position="137"/>
        <end position="150"/>
    </location>
</feature>
<proteinExistence type="predicted"/>
<dbReference type="Proteomes" id="UP001604277">
    <property type="component" value="Unassembled WGS sequence"/>
</dbReference>
<feature type="compositionally biased region" description="Basic and acidic residues" evidence="1">
    <location>
        <begin position="83"/>
        <end position="99"/>
    </location>
</feature>
<accession>A0ABD1PIT2</accession>
<feature type="region of interest" description="Disordered" evidence="1">
    <location>
        <begin position="198"/>
        <end position="225"/>
    </location>
</feature>
<feature type="compositionally biased region" description="Pro residues" evidence="1">
    <location>
        <begin position="106"/>
        <end position="121"/>
    </location>
</feature>
<organism evidence="2 3">
    <name type="scientific">Forsythia ovata</name>
    <dbReference type="NCBI Taxonomy" id="205694"/>
    <lineage>
        <taxon>Eukaryota</taxon>
        <taxon>Viridiplantae</taxon>
        <taxon>Streptophyta</taxon>
        <taxon>Embryophyta</taxon>
        <taxon>Tracheophyta</taxon>
        <taxon>Spermatophyta</taxon>
        <taxon>Magnoliopsida</taxon>
        <taxon>eudicotyledons</taxon>
        <taxon>Gunneridae</taxon>
        <taxon>Pentapetalae</taxon>
        <taxon>asterids</taxon>
        <taxon>lamiids</taxon>
        <taxon>Lamiales</taxon>
        <taxon>Oleaceae</taxon>
        <taxon>Forsythieae</taxon>
        <taxon>Forsythia</taxon>
    </lineage>
</organism>
<evidence type="ECO:0000313" key="3">
    <source>
        <dbReference type="Proteomes" id="UP001604277"/>
    </source>
</evidence>
<evidence type="ECO:0000313" key="2">
    <source>
        <dbReference type="EMBL" id="KAL2463816.1"/>
    </source>
</evidence>
<dbReference type="EMBL" id="JBFOLJ010000019">
    <property type="protein sequence ID" value="KAL2463816.1"/>
    <property type="molecule type" value="Genomic_DNA"/>
</dbReference>
<dbReference type="AlphaFoldDB" id="A0ABD1PIT2"/>
<feature type="compositionally biased region" description="Basic residues" evidence="1">
    <location>
        <begin position="199"/>
        <end position="209"/>
    </location>
</feature>
<sequence length="225" mass="25805">MEEKFSPTATVHSPLTVQLVGGDGGGTRLRRSSSSYPNLRQESLWENRDNMFRYFNDYEVKLYRTSAVAEHFQCRAWRNKVERDEPDTPVKVIPMDKYKVSTTSPPSTPAPPPPSPLPPPTTSLKCRRSFNSVPQNKKFEKQRNEDEFNETRSPQLPPLPSPSPIVKSRLREEKREIILGKKSGVTKEITTSIASLYKSQRKRKKKVKTRNIYDRGTENSLPEQS</sequence>
<comment type="caution">
    <text evidence="2">The sequence shown here is derived from an EMBL/GenBank/DDBJ whole genome shotgun (WGS) entry which is preliminary data.</text>
</comment>
<protein>
    <submittedName>
        <fullName evidence="2">Formin-like protein 20</fullName>
    </submittedName>
</protein>